<dbReference type="GeneID" id="303001992"/>
<keyword evidence="2" id="KW-1185">Reference proteome</keyword>
<accession>A0A1Y6FWH7</accession>
<protein>
    <submittedName>
        <fullName evidence="1">Uncharacterized protein</fullName>
    </submittedName>
</protein>
<reference evidence="2" key="1">
    <citation type="submission" date="2017-04" db="EMBL/GenBank/DDBJ databases">
        <authorList>
            <person name="Varghese N."/>
            <person name="Submissions S."/>
        </authorList>
    </citation>
    <scope>NUCLEOTIDE SEQUENCE [LARGE SCALE GENOMIC DNA]</scope>
    <source>
        <strain evidence="2">UI2</strain>
    </source>
</reference>
<evidence type="ECO:0000313" key="1">
    <source>
        <dbReference type="EMBL" id="SMQ76933.1"/>
    </source>
</evidence>
<name>A0A1Y6FWH7_9SPHN</name>
<organism evidence="1 2">
    <name type="scientific">Sphingopyxis terrae subsp. ummariensis</name>
    <dbReference type="NCBI Taxonomy" id="429001"/>
    <lineage>
        <taxon>Bacteria</taxon>
        <taxon>Pseudomonadati</taxon>
        <taxon>Pseudomonadota</taxon>
        <taxon>Alphaproteobacteria</taxon>
        <taxon>Sphingomonadales</taxon>
        <taxon>Sphingomonadaceae</taxon>
        <taxon>Sphingopyxis</taxon>
    </lineage>
</organism>
<sequence>MTKVPDETKRLRGVRDVLVGQLALLDAIGEAQAAIELNSAIEILNGRIGETPSAEEMARLQRRYFSD</sequence>
<dbReference type="Proteomes" id="UP000194469">
    <property type="component" value="Unassembled WGS sequence"/>
</dbReference>
<dbReference type="RefSeq" id="WP_003045111.1">
    <property type="nucleotide sequence ID" value="NZ_FXWL01000002.1"/>
</dbReference>
<dbReference type="AlphaFoldDB" id="A0A1Y6FWH7"/>
<proteinExistence type="predicted"/>
<dbReference type="EMBL" id="FXWL01000002">
    <property type="protein sequence ID" value="SMQ76933.1"/>
    <property type="molecule type" value="Genomic_DNA"/>
</dbReference>
<gene>
    <name evidence="1" type="ORF">SAMN06295984_2353</name>
</gene>
<evidence type="ECO:0000313" key="2">
    <source>
        <dbReference type="Proteomes" id="UP000194469"/>
    </source>
</evidence>